<reference evidence="2" key="1">
    <citation type="submission" date="2022-08" db="EMBL/GenBank/DDBJ databases">
        <authorList>
            <consortium name="DOE Joint Genome Institute"/>
            <person name="Min B."/>
            <person name="Riley R."/>
            <person name="Sierra-Patev S."/>
            <person name="Naranjo-Ortiz M."/>
            <person name="Looney B."/>
            <person name="Konkel Z."/>
            <person name="Slot J.C."/>
            <person name="Sakamoto Y."/>
            <person name="Steenwyk J.L."/>
            <person name="Rokas A."/>
            <person name="Carro J."/>
            <person name="Camarero S."/>
            <person name="Ferreira P."/>
            <person name="Molpeceres G."/>
            <person name="Ruiz-Duenas F.J."/>
            <person name="Serrano A."/>
            <person name="Henrissat B."/>
            <person name="Drula E."/>
            <person name="Hughes K.W."/>
            <person name="Mata J.L."/>
            <person name="Ishikawa N.K."/>
            <person name="Vargas-Isla R."/>
            <person name="Ushijima S."/>
            <person name="Smith C.A."/>
            <person name="Ahrendt S."/>
            <person name="Andreopoulos W."/>
            <person name="He G."/>
            <person name="Labutti K."/>
            <person name="Lipzen A."/>
            <person name="Ng V."/>
            <person name="Sandor L."/>
            <person name="Barry K."/>
            <person name="Martinez A.T."/>
            <person name="Xiao Y."/>
            <person name="Gibbons J.G."/>
            <person name="Terashima K."/>
            <person name="Hibbett D.S."/>
            <person name="Grigoriev I.V."/>
        </authorList>
    </citation>
    <scope>NUCLEOTIDE SEQUENCE</scope>
    <source>
        <strain evidence="2">TFB9207</strain>
    </source>
</reference>
<dbReference type="EMBL" id="MU806171">
    <property type="protein sequence ID" value="KAJ3838658.1"/>
    <property type="molecule type" value="Genomic_DNA"/>
</dbReference>
<name>A0AA38P968_9AGAR</name>
<evidence type="ECO:0000313" key="3">
    <source>
        <dbReference type="Proteomes" id="UP001163846"/>
    </source>
</evidence>
<gene>
    <name evidence="2" type="ORF">F5878DRAFT_619028</name>
</gene>
<keyword evidence="1" id="KW-0732">Signal</keyword>
<feature type="signal peptide" evidence="1">
    <location>
        <begin position="1"/>
        <end position="21"/>
    </location>
</feature>
<evidence type="ECO:0000313" key="2">
    <source>
        <dbReference type="EMBL" id="KAJ3838658.1"/>
    </source>
</evidence>
<accession>A0AA38P968</accession>
<dbReference type="Proteomes" id="UP001163846">
    <property type="component" value="Unassembled WGS sequence"/>
</dbReference>
<dbReference type="AlphaFoldDB" id="A0AA38P968"/>
<feature type="chain" id="PRO_5041228774" evidence="1">
    <location>
        <begin position="22"/>
        <end position="215"/>
    </location>
</feature>
<organism evidence="2 3">
    <name type="scientific">Lentinula raphanica</name>
    <dbReference type="NCBI Taxonomy" id="153919"/>
    <lineage>
        <taxon>Eukaryota</taxon>
        <taxon>Fungi</taxon>
        <taxon>Dikarya</taxon>
        <taxon>Basidiomycota</taxon>
        <taxon>Agaricomycotina</taxon>
        <taxon>Agaricomycetes</taxon>
        <taxon>Agaricomycetidae</taxon>
        <taxon>Agaricales</taxon>
        <taxon>Marasmiineae</taxon>
        <taxon>Omphalotaceae</taxon>
        <taxon>Lentinula</taxon>
    </lineage>
</organism>
<protein>
    <submittedName>
        <fullName evidence="2">Uncharacterized protein</fullName>
    </submittedName>
</protein>
<evidence type="ECO:0000256" key="1">
    <source>
        <dbReference type="SAM" id="SignalP"/>
    </source>
</evidence>
<proteinExistence type="predicted"/>
<comment type="caution">
    <text evidence="2">The sequence shown here is derived from an EMBL/GenBank/DDBJ whole genome shotgun (WGS) entry which is preliminary data.</text>
</comment>
<keyword evidence="3" id="KW-1185">Reference proteome</keyword>
<sequence>MPMRVFSLITLGLLSLIFVDAAPAPSQGGATSPRYNLRSGARVPKPMTVVHVPVQGPSRKPSIKQTIYIRLPPNSPPAESHEASVSIVTGFLHIKAIWEFFELDRYSDPHRPSVHTGGTVEESEDSSLNLRFLKTPAVEAPLPDGTILFFVAGIPKCQDGLPHGCRVEFTLSQDWPRTVEAYIITIRRHPGEVRIILAQYPSPHQSAEEAPPPSS</sequence>